<evidence type="ECO:0000313" key="3">
    <source>
        <dbReference type="Proteomes" id="UP000198967"/>
    </source>
</evidence>
<proteinExistence type="predicted"/>
<protein>
    <recommendedName>
        <fullName evidence="1">HNH nuclease domain-containing protein</fullName>
    </recommendedName>
</protein>
<organism evidence="2 3">
    <name type="scientific">Pseudonocardia oroxyli</name>
    <dbReference type="NCBI Taxonomy" id="366584"/>
    <lineage>
        <taxon>Bacteria</taxon>
        <taxon>Bacillati</taxon>
        <taxon>Actinomycetota</taxon>
        <taxon>Actinomycetes</taxon>
        <taxon>Pseudonocardiales</taxon>
        <taxon>Pseudonocardiaceae</taxon>
        <taxon>Pseudonocardia</taxon>
    </lineage>
</organism>
<dbReference type="STRING" id="366584.SAMN05216377_101237"/>
<dbReference type="EMBL" id="FNBE01000001">
    <property type="protein sequence ID" value="SDE58093.1"/>
    <property type="molecule type" value="Genomic_DNA"/>
</dbReference>
<dbReference type="InterPro" id="IPR003870">
    <property type="entry name" value="DUF222"/>
</dbReference>
<dbReference type="Pfam" id="PF02720">
    <property type="entry name" value="DUF222"/>
    <property type="match status" value="1"/>
</dbReference>
<feature type="domain" description="HNH nuclease" evidence="1">
    <location>
        <begin position="326"/>
        <end position="377"/>
    </location>
</feature>
<dbReference type="SMART" id="SM00507">
    <property type="entry name" value="HNHc"/>
    <property type="match status" value="1"/>
</dbReference>
<reference evidence="2 3" key="1">
    <citation type="submission" date="2016-10" db="EMBL/GenBank/DDBJ databases">
        <authorList>
            <person name="de Groot N.N."/>
        </authorList>
    </citation>
    <scope>NUCLEOTIDE SEQUENCE [LARGE SCALE GENOMIC DNA]</scope>
    <source>
        <strain evidence="2 3">CGMCC 4.3143</strain>
    </source>
</reference>
<accession>A0A1G7E2Z5</accession>
<dbReference type="Proteomes" id="UP000198967">
    <property type="component" value="Unassembled WGS sequence"/>
</dbReference>
<keyword evidence="3" id="KW-1185">Reference proteome</keyword>
<evidence type="ECO:0000259" key="1">
    <source>
        <dbReference type="SMART" id="SM00507"/>
    </source>
</evidence>
<name>A0A1G7E2Z5_PSEOR</name>
<dbReference type="AlphaFoldDB" id="A0A1G7E2Z5"/>
<gene>
    <name evidence="2" type="ORF">SAMN05216377_101237</name>
</gene>
<evidence type="ECO:0000313" key="2">
    <source>
        <dbReference type="EMBL" id="SDE58093.1"/>
    </source>
</evidence>
<dbReference type="InterPro" id="IPR003615">
    <property type="entry name" value="HNH_nuc"/>
</dbReference>
<sequence length="403" mass="44247">MFDLWVMSCYDDCMTTTLADPPTVAGVVPSREERAAGFARIERLVALRNRIDAEIAEEVRAAAQREVQARLQEALVDPERVEASIIGQLGLALRVSPTRARTQLRLARDLHAGLDTIRQAFAAGELDERRVAAIVAAARHLDPTPRAELDRRLSLHDLPLLGVRRIADLARTVAAAVAPEAFAERARAARRDRQVTISPAEDGMAVLRALLPMEQGIACYAALRKAVTEHWVGPEPVTRTRGQIMADTLIERLTGESAAAPARVEIQVLVPVESLLDPDSPLPAEIPGFGPTDLLDQATCVGWRRLATRDGIVIGGDSRRRAFGGVLADWIRARDRGRCTELGCDAPIEHLDHRRRWSEGGPTSLGNGRGTCAFHNQLREQPGWHLTDRTTTTPTGRRYTLRS</sequence>